<sequence length="46" mass="5071">MHASAANRQALEGIEDESSTTRPIPISAASPANTRSVRSQLRFWKM</sequence>
<reference evidence="2 3" key="1">
    <citation type="submission" date="2017-03" db="EMBL/GenBank/DDBJ databases">
        <title>Genome analysis of strain PAMC 26577.</title>
        <authorList>
            <person name="Oh H.-M."/>
            <person name="Yang J.-A."/>
        </authorList>
    </citation>
    <scope>NUCLEOTIDE SEQUENCE [LARGE SCALE GENOMIC DNA]</scope>
    <source>
        <strain evidence="2 3">PAMC 26577</strain>
    </source>
</reference>
<dbReference type="Proteomes" id="UP000195221">
    <property type="component" value="Unassembled WGS sequence"/>
</dbReference>
<proteinExistence type="predicted"/>
<evidence type="ECO:0000313" key="3">
    <source>
        <dbReference type="Proteomes" id="UP000195221"/>
    </source>
</evidence>
<protein>
    <submittedName>
        <fullName evidence="2">Uncharacterized protein</fullName>
    </submittedName>
</protein>
<evidence type="ECO:0000313" key="2">
    <source>
        <dbReference type="EMBL" id="OTP75301.1"/>
    </source>
</evidence>
<name>A0A242MV33_CABSO</name>
<organism evidence="2 3">
    <name type="scientific">Caballeronia sordidicola</name>
    <name type="common">Burkholderia sordidicola</name>
    <dbReference type="NCBI Taxonomy" id="196367"/>
    <lineage>
        <taxon>Bacteria</taxon>
        <taxon>Pseudomonadati</taxon>
        <taxon>Pseudomonadota</taxon>
        <taxon>Betaproteobacteria</taxon>
        <taxon>Burkholderiales</taxon>
        <taxon>Burkholderiaceae</taxon>
        <taxon>Caballeronia</taxon>
    </lineage>
</organism>
<gene>
    <name evidence="2" type="ORF">PAMC26577_13585</name>
</gene>
<feature type="region of interest" description="Disordered" evidence="1">
    <location>
        <begin position="1"/>
        <end position="38"/>
    </location>
</feature>
<dbReference type="EMBL" id="NBTZ01000052">
    <property type="protein sequence ID" value="OTP75301.1"/>
    <property type="molecule type" value="Genomic_DNA"/>
</dbReference>
<accession>A0A242MV33</accession>
<comment type="caution">
    <text evidence="2">The sequence shown here is derived from an EMBL/GenBank/DDBJ whole genome shotgun (WGS) entry which is preliminary data.</text>
</comment>
<evidence type="ECO:0000256" key="1">
    <source>
        <dbReference type="SAM" id="MobiDB-lite"/>
    </source>
</evidence>
<dbReference type="AlphaFoldDB" id="A0A242MV33"/>